<evidence type="ECO:0000313" key="2">
    <source>
        <dbReference type="EMBL" id="MPC36142.1"/>
    </source>
</evidence>
<proteinExistence type="predicted"/>
<feature type="region of interest" description="Disordered" evidence="1">
    <location>
        <begin position="247"/>
        <end position="298"/>
    </location>
</feature>
<feature type="compositionally biased region" description="Polar residues" evidence="1">
    <location>
        <begin position="84"/>
        <end position="106"/>
    </location>
</feature>
<evidence type="ECO:0000256" key="1">
    <source>
        <dbReference type="SAM" id="MobiDB-lite"/>
    </source>
</evidence>
<accession>A0A5B7EPR4</accession>
<dbReference type="AlphaFoldDB" id="A0A5B7EPR4"/>
<feature type="compositionally biased region" description="Basic and acidic residues" evidence="1">
    <location>
        <begin position="249"/>
        <end position="275"/>
    </location>
</feature>
<dbReference type="Proteomes" id="UP000324222">
    <property type="component" value="Unassembled WGS sequence"/>
</dbReference>
<comment type="caution">
    <text evidence="2">The sequence shown here is derived from an EMBL/GenBank/DDBJ whole genome shotgun (WGS) entry which is preliminary data.</text>
</comment>
<dbReference type="EMBL" id="VSRR010003434">
    <property type="protein sequence ID" value="MPC36142.1"/>
    <property type="molecule type" value="Genomic_DNA"/>
</dbReference>
<protein>
    <submittedName>
        <fullName evidence="2">Uncharacterized protein</fullName>
    </submittedName>
</protein>
<name>A0A5B7EPR4_PORTR</name>
<gene>
    <name evidence="2" type="ORF">E2C01_029592</name>
</gene>
<evidence type="ECO:0000313" key="3">
    <source>
        <dbReference type="Proteomes" id="UP000324222"/>
    </source>
</evidence>
<sequence length="420" mass="47991">MDAVVDKYVLGSEELRVLEQEMQRLFMLGYRWSHTYTQCVLQTLLRSFRDGVEFDISTCNGDLDQDLEGALKAIEGEELPSEATQHYNTTGTPSPVNTNPSIPQESSGKDHEGIGDQGLSSHPQDSPPTSQNGQTNSIHSSVSKLLQVQPSTLDDGHGTTHDDNNMANNYIQSYLVNTRTPHLCTDGDSDHTNEVYPQHYQPYSKRGYMDTRGQDLDLSNYTPRLSSKNIFLTYDSYQASVLTITTSTNRDRDSSSSGNRYRDDDRQPFDEQFMRDEEEEDSRDEVFGEEPTRPMYRSDYGDLAALGPWSFQREERQDVKKPGPFHNSKNNYAFRNYDQRLYQDMYRQPEIPSFMIPRKHQWQSFLPIRGLWSAGGMFRGLQSPRAFYSMQPTLPQEPGIKDVPVAILSTIKILAIFINI</sequence>
<dbReference type="OrthoDB" id="6382094at2759"/>
<reference evidence="2 3" key="1">
    <citation type="submission" date="2019-05" db="EMBL/GenBank/DDBJ databases">
        <title>Another draft genome of Portunus trituberculatus and its Hox gene families provides insights of decapod evolution.</title>
        <authorList>
            <person name="Jeong J.-H."/>
            <person name="Song I."/>
            <person name="Kim S."/>
            <person name="Choi T."/>
            <person name="Kim D."/>
            <person name="Ryu S."/>
            <person name="Kim W."/>
        </authorList>
    </citation>
    <scope>NUCLEOTIDE SEQUENCE [LARGE SCALE GENOMIC DNA]</scope>
    <source>
        <tissue evidence="2">Muscle</tissue>
    </source>
</reference>
<feature type="compositionally biased region" description="Polar residues" evidence="1">
    <location>
        <begin position="118"/>
        <end position="137"/>
    </location>
</feature>
<organism evidence="2 3">
    <name type="scientific">Portunus trituberculatus</name>
    <name type="common">Swimming crab</name>
    <name type="synonym">Neptunus trituberculatus</name>
    <dbReference type="NCBI Taxonomy" id="210409"/>
    <lineage>
        <taxon>Eukaryota</taxon>
        <taxon>Metazoa</taxon>
        <taxon>Ecdysozoa</taxon>
        <taxon>Arthropoda</taxon>
        <taxon>Crustacea</taxon>
        <taxon>Multicrustacea</taxon>
        <taxon>Malacostraca</taxon>
        <taxon>Eumalacostraca</taxon>
        <taxon>Eucarida</taxon>
        <taxon>Decapoda</taxon>
        <taxon>Pleocyemata</taxon>
        <taxon>Brachyura</taxon>
        <taxon>Eubrachyura</taxon>
        <taxon>Portunoidea</taxon>
        <taxon>Portunidae</taxon>
        <taxon>Portuninae</taxon>
        <taxon>Portunus</taxon>
    </lineage>
</organism>
<feature type="region of interest" description="Disordered" evidence="1">
    <location>
        <begin position="84"/>
        <end position="137"/>
    </location>
</feature>
<keyword evidence="3" id="KW-1185">Reference proteome</keyword>